<protein>
    <submittedName>
        <fullName evidence="1">Uncharacterized protein</fullName>
    </submittedName>
</protein>
<comment type="caution">
    <text evidence="1">The sequence shown here is derived from an EMBL/GenBank/DDBJ whole genome shotgun (WGS) entry which is preliminary data.</text>
</comment>
<gene>
    <name evidence="1" type="ORF">BDD26_3348</name>
</gene>
<dbReference type="AlphaFoldDB" id="A0A3D9UP72"/>
<dbReference type="Proteomes" id="UP000256294">
    <property type="component" value="Unassembled WGS sequence"/>
</dbReference>
<organism evidence="1 2">
    <name type="scientific">Xenorhabdus cabanillasii</name>
    <dbReference type="NCBI Taxonomy" id="351673"/>
    <lineage>
        <taxon>Bacteria</taxon>
        <taxon>Pseudomonadati</taxon>
        <taxon>Pseudomonadota</taxon>
        <taxon>Gammaproteobacteria</taxon>
        <taxon>Enterobacterales</taxon>
        <taxon>Morganellaceae</taxon>
        <taxon>Xenorhabdus</taxon>
    </lineage>
</organism>
<keyword evidence="2" id="KW-1185">Reference proteome</keyword>
<dbReference type="RefSeq" id="WP_115827135.1">
    <property type="nucleotide sequence ID" value="NZ_QTUB01000001.1"/>
</dbReference>
<sequence length="286" mass="32794">MILNNNFFTQPGNNNQPVQYVLGGSCICYAKGIPARLSLQDLIDSLLPAIIASQHNAPVYLYFQSHEAIMMADLLHFDPTQANHTTMRAWLEAGIIYTLEQLNIPLPPIYWVDTSEDKIRQHLDQWVPHIKTVLPPSRLYGLYAKKPDATYPQGTDEEQMMLDVYYRNITLYTPEFLNAALGIPPEHTLFVENTTQQKAIQIYYHATGQNCNILLYHPAPNTQGKEMCLGNSNHKIELRLTTKQIIHRAAKMGHEDYYQAIFNPHSVVDIMQGWQAKVLDNKRFEQ</sequence>
<name>A0A3D9UP72_9GAMM</name>
<reference evidence="1 2" key="1">
    <citation type="submission" date="2018-08" db="EMBL/GenBank/DDBJ databases">
        <title>Genomic Encyclopedia of Archaeal and Bacterial Type Strains, Phase II (KMG-II): from individual species to whole genera.</title>
        <authorList>
            <person name="Goeker M."/>
        </authorList>
    </citation>
    <scope>NUCLEOTIDE SEQUENCE [LARGE SCALE GENOMIC DNA]</scope>
    <source>
        <strain evidence="1 2">DSM 17905</strain>
    </source>
</reference>
<accession>A0A3D9UP72</accession>
<evidence type="ECO:0000313" key="1">
    <source>
        <dbReference type="EMBL" id="REF28445.1"/>
    </source>
</evidence>
<proteinExistence type="predicted"/>
<evidence type="ECO:0000313" key="2">
    <source>
        <dbReference type="Proteomes" id="UP000256294"/>
    </source>
</evidence>
<dbReference type="EMBL" id="QTUB01000001">
    <property type="protein sequence ID" value="REF28445.1"/>
    <property type="molecule type" value="Genomic_DNA"/>
</dbReference>